<sequence>MSSYDSYEVSVQYIDDSDPFNVLGTIKHAEPSPPLKYSFVSDIPLCDQIAGLKKMLKAPHKYGDLPSPWEGFATN</sequence>
<organism evidence="2">
    <name type="scientific">Amphimedon queenslandica</name>
    <name type="common">Sponge</name>
    <dbReference type="NCBI Taxonomy" id="400682"/>
    <lineage>
        <taxon>Eukaryota</taxon>
        <taxon>Metazoa</taxon>
        <taxon>Porifera</taxon>
        <taxon>Demospongiae</taxon>
        <taxon>Heteroscleromorpha</taxon>
        <taxon>Haplosclerida</taxon>
        <taxon>Niphatidae</taxon>
        <taxon>Amphimedon</taxon>
    </lineage>
</organism>
<evidence type="ECO:0000313" key="2">
    <source>
        <dbReference type="EnsemblMetazoa" id="Aqu2.1.05642_001"/>
    </source>
</evidence>
<dbReference type="OrthoDB" id="9806920at2759"/>
<protein>
    <recommendedName>
        <fullName evidence="1">FHOD1 N-terminal GTPase-binding domain-containing protein</fullName>
    </recommendedName>
</protein>
<dbReference type="AlphaFoldDB" id="A0A1X7SU20"/>
<dbReference type="InterPro" id="IPR041387">
    <property type="entry name" value="FHOD1_GBD_N"/>
</dbReference>
<dbReference type="Pfam" id="PF18382">
    <property type="entry name" value="Formin_GBD_N"/>
    <property type="match status" value="1"/>
</dbReference>
<proteinExistence type="predicted"/>
<feature type="domain" description="FHOD1 N-terminal GTPase-binding" evidence="1">
    <location>
        <begin position="10"/>
        <end position="64"/>
    </location>
</feature>
<dbReference type="InterPro" id="IPR011989">
    <property type="entry name" value="ARM-like"/>
</dbReference>
<reference evidence="2" key="1">
    <citation type="submission" date="2017-05" db="UniProtKB">
        <authorList>
            <consortium name="EnsemblMetazoa"/>
        </authorList>
    </citation>
    <scope>IDENTIFICATION</scope>
</reference>
<dbReference type="EnsemblMetazoa" id="Aqu2.1.05642_001">
    <property type="protein sequence ID" value="Aqu2.1.05642_001"/>
    <property type="gene ID" value="Aqu2.1.05642"/>
</dbReference>
<dbReference type="Gene3D" id="1.25.10.10">
    <property type="entry name" value="Leucine-rich Repeat Variant"/>
    <property type="match status" value="1"/>
</dbReference>
<accession>A0A1X7SU20</accession>
<name>A0A1X7SU20_AMPQE</name>
<dbReference type="InParanoid" id="A0A1X7SU20"/>
<evidence type="ECO:0000259" key="1">
    <source>
        <dbReference type="Pfam" id="PF18382"/>
    </source>
</evidence>